<protein>
    <submittedName>
        <fullName evidence="3">Uncharacterized protein</fullName>
    </submittedName>
</protein>
<accession>A0A3R7P0I5</accession>
<feature type="transmembrane region" description="Helical" evidence="2">
    <location>
        <begin position="223"/>
        <end position="248"/>
    </location>
</feature>
<reference evidence="3 4" key="1">
    <citation type="submission" date="2018-04" db="EMBL/GenBank/DDBJ databases">
        <authorList>
            <person name="Zhang X."/>
            <person name="Yuan J."/>
            <person name="Li F."/>
            <person name="Xiang J."/>
        </authorList>
    </citation>
    <scope>NUCLEOTIDE SEQUENCE [LARGE SCALE GENOMIC DNA]</scope>
    <source>
        <tissue evidence="3">Muscle</tissue>
    </source>
</reference>
<gene>
    <name evidence="3" type="ORF">C7M84_009660</name>
</gene>
<keyword evidence="4" id="KW-1185">Reference proteome</keyword>
<sequence>MVLMTERLDAPVRKVSVLGAGQLHLSESLCADVVSLDRIAEVVVVRGESDPCQQSEVQLTVRNSLLDRLPNRVTRLHLENSKIGSLSSATAAVANITATNCHIDVLDISRPLRGEGASATFQDSTVRKIERLEMAGQSRLRMHRTSVTIVASKGLVLREGAHMALVESTVWPLADDSVLLGGGASISLENYPGKFSVKSVTEAKPSLTESNAAPVEQVAENNFFVGFVVCLVFVVLLSTVLLITCIILKKERAKTRTSLTINDISRSDKTKHNRSSFSDAKRSNSDAQTNVEIQPMLQKMNNVSEKVSSDKQNYLKEMTRIEENIGKIHEQMSIKDDVIQLLSATEKAKLSLLESEYESKILEIRISSWRSELEEIQALIQRRETFINCMKENRDNALLQVFKPYGNNLNEIKKIRTAKDFLTRMVTETDEQFKENLQKLKETGLKDKKSAEEDANDRIRVVKNKHEVNRDSISNKNDLETRRRKPKNEGASDLFQTLWKTHETTHHVDVKRASAELDPVLELRFHRDVATALGRYIAQLEMCVDFIVLLGNIVQEEV</sequence>
<dbReference type="Proteomes" id="UP000283509">
    <property type="component" value="Unassembled WGS sequence"/>
</dbReference>
<dbReference type="OrthoDB" id="6363443at2759"/>
<dbReference type="AlphaFoldDB" id="A0A3R7P0I5"/>
<keyword evidence="2" id="KW-0812">Transmembrane</keyword>
<evidence type="ECO:0000256" key="2">
    <source>
        <dbReference type="SAM" id="Phobius"/>
    </source>
</evidence>
<feature type="region of interest" description="Disordered" evidence="1">
    <location>
        <begin position="268"/>
        <end position="289"/>
    </location>
</feature>
<reference evidence="3 4" key="2">
    <citation type="submission" date="2019-01" db="EMBL/GenBank/DDBJ databases">
        <title>The decoding of complex shrimp genome reveals the adaptation for benthos swimmer, frequently molting mechanism and breeding impact on genome.</title>
        <authorList>
            <person name="Sun Y."/>
            <person name="Gao Y."/>
            <person name="Yu Y."/>
        </authorList>
    </citation>
    <scope>NUCLEOTIDE SEQUENCE [LARGE SCALE GENOMIC DNA]</scope>
    <source>
        <tissue evidence="3">Muscle</tissue>
    </source>
</reference>
<proteinExistence type="predicted"/>
<keyword evidence="2" id="KW-0472">Membrane</keyword>
<evidence type="ECO:0000313" key="4">
    <source>
        <dbReference type="Proteomes" id="UP000283509"/>
    </source>
</evidence>
<dbReference type="EMBL" id="QCYY01002219">
    <property type="protein sequence ID" value="ROT71980.1"/>
    <property type="molecule type" value="Genomic_DNA"/>
</dbReference>
<name>A0A3R7P0I5_PENVA</name>
<evidence type="ECO:0000313" key="3">
    <source>
        <dbReference type="EMBL" id="ROT71980.1"/>
    </source>
</evidence>
<comment type="caution">
    <text evidence="3">The sequence shown here is derived from an EMBL/GenBank/DDBJ whole genome shotgun (WGS) entry which is preliminary data.</text>
</comment>
<feature type="region of interest" description="Disordered" evidence="1">
    <location>
        <begin position="466"/>
        <end position="491"/>
    </location>
</feature>
<evidence type="ECO:0000256" key="1">
    <source>
        <dbReference type="SAM" id="MobiDB-lite"/>
    </source>
</evidence>
<organism evidence="3 4">
    <name type="scientific">Penaeus vannamei</name>
    <name type="common">Whiteleg shrimp</name>
    <name type="synonym">Litopenaeus vannamei</name>
    <dbReference type="NCBI Taxonomy" id="6689"/>
    <lineage>
        <taxon>Eukaryota</taxon>
        <taxon>Metazoa</taxon>
        <taxon>Ecdysozoa</taxon>
        <taxon>Arthropoda</taxon>
        <taxon>Crustacea</taxon>
        <taxon>Multicrustacea</taxon>
        <taxon>Malacostraca</taxon>
        <taxon>Eumalacostraca</taxon>
        <taxon>Eucarida</taxon>
        <taxon>Decapoda</taxon>
        <taxon>Dendrobranchiata</taxon>
        <taxon>Penaeoidea</taxon>
        <taxon>Penaeidae</taxon>
        <taxon>Penaeus</taxon>
    </lineage>
</organism>
<keyword evidence="2" id="KW-1133">Transmembrane helix</keyword>